<organism evidence="2 3">
    <name type="scientific">Ceutorhynchus assimilis</name>
    <name type="common">cabbage seed weevil</name>
    <dbReference type="NCBI Taxonomy" id="467358"/>
    <lineage>
        <taxon>Eukaryota</taxon>
        <taxon>Metazoa</taxon>
        <taxon>Ecdysozoa</taxon>
        <taxon>Arthropoda</taxon>
        <taxon>Hexapoda</taxon>
        <taxon>Insecta</taxon>
        <taxon>Pterygota</taxon>
        <taxon>Neoptera</taxon>
        <taxon>Endopterygota</taxon>
        <taxon>Coleoptera</taxon>
        <taxon>Polyphaga</taxon>
        <taxon>Cucujiformia</taxon>
        <taxon>Curculionidae</taxon>
        <taxon>Ceutorhynchinae</taxon>
        <taxon>Ceutorhynchus</taxon>
    </lineage>
</organism>
<name>A0A9N9MAV8_9CUCU</name>
<reference evidence="2" key="1">
    <citation type="submission" date="2022-01" db="EMBL/GenBank/DDBJ databases">
        <authorList>
            <person name="King R."/>
        </authorList>
    </citation>
    <scope>NUCLEOTIDE SEQUENCE</scope>
</reference>
<dbReference type="EMBL" id="OU892277">
    <property type="protein sequence ID" value="CAG9760499.1"/>
    <property type="molecule type" value="Genomic_DNA"/>
</dbReference>
<feature type="compositionally biased region" description="Basic and acidic residues" evidence="1">
    <location>
        <begin position="13"/>
        <end position="23"/>
    </location>
</feature>
<feature type="region of interest" description="Disordered" evidence="1">
    <location>
        <begin position="12"/>
        <end position="155"/>
    </location>
</feature>
<evidence type="ECO:0000256" key="1">
    <source>
        <dbReference type="SAM" id="MobiDB-lite"/>
    </source>
</evidence>
<feature type="region of interest" description="Disordered" evidence="1">
    <location>
        <begin position="186"/>
        <end position="205"/>
    </location>
</feature>
<feature type="compositionally biased region" description="Basic and acidic residues" evidence="1">
    <location>
        <begin position="120"/>
        <end position="136"/>
    </location>
</feature>
<dbReference type="AlphaFoldDB" id="A0A9N9MAV8"/>
<dbReference type="OrthoDB" id="6783438at2759"/>
<protein>
    <submittedName>
        <fullName evidence="2">Uncharacterized protein</fullName>
    </submittedName>
</protein>
<evidence type="ECO:0000313" key="3">
    <source>
        <dbReference type="Proteomes" id="UP001152799"/>
    </source>
</evidence>
<feature type="compositionally biased region" description="Basic residues" evidence="1">
    <location>
        <begin position="196"/>
        <end position="205"/>
    </location>
</feature>
<keyword evidence="3" id="KW-1185">Reference proteome</keyword>
<feature type="compositionally biased region" description="Acidic residues" evidence="1">
    <location>
        <begin position="97"/>
        <end position="107"/>
    </location>
</feature>
<proteinExistence type="predicted"/>
<accession>A0A9N9MAV8</accession>
<gene>
    <name evidence="2" type="ORF">CEUTPL_LOCUS1227</name>
</gene>
<dbReference type="Proteomes" id="UP001152799">
    <property type="component" value="Chromosome 1"/>
</dbReference>
<sequence length="205" mass="23720">MRRADKIMQLVKENNRKGDHLDVRPSTSNRGSLHTDDSNDETGLECFDSNDSVADKDYVPDSDTSDDTATKRKWKDAPVNLEIIETITDEIQQKSDEEGDTSNESEEVPPKKKRTRWNKAKPETWKRNVEKKKRSEGQPYLSAQGKQQAPKEPKMVDCSKCRLKCSENFPQETFSHKTTRFFIGKHYRPRNQNSKAQKRKCQAKT</sequence>
<evidence type="ECO:0000313" key="2">
    <source>
        <dbReference type="EMBL" id="CAG9760499.1"/>
    </source>
</evidence>